<name>A0AAD7X1J9_9TELE</name>
<accession>A0AAD7X1J9</accession>
<proteinExistence type="predicted"/>
<dbReference type="AlphaFoldDB" id="A0AAD7X1J9"/>
<keyword evidence="2" id="KW-1185">Reference proteome</keyword>
<evidence type="ECO:0000313" key="1">
    <source>
        <dbReference type="EMBL" id="KAJ8417761.1"/>
    </source>
</evidence>
<dbReference type="EMBL" id="JAINUG010000003">
    <property type="protein sequence ID" value="KAJ8417761.1"/>
    <property type="molecule type" value="Genomic_DNA"/>
</dbReference>
<organism evidence="1 2">
    <name type="scientific">Aldrovandia affinis</name>
    <dbReference type="NCBI Taxonomy" id="143900"/>
    <lineage>
        <taxon>Eukaryota</taxon>
        <taxon>Metazoa</taxon>
        <taxon>Chordata</taxon>
        <taxon>Craniata</taxon>
        <taxon>Vertebrata</taxon>
        <taxon>Euteleostomi</taxon>
        <taxon>Actinopterygii</taxon>
        <taxon>Neopterygii</taxon>
        <taxon>Teleostei</taxon>
        <taxon>Notacanthiformes</taxon>
        <taxon>Halosauridae</taxon>
        <taxon>Aldrovandia</taxon>
    </lineage>
</organism>
<sequence>MRRAGLHLHLQLCRAPQAGCLRWTPVDDQRRSSAANTGGPAECGEPDHRLVGLELCCSCAERLKVSRVTSKGPPTDGLECEQTGFGSQILPMGVNLAPAGCLRWTPVDDQRRSSAANTGGPAECGEPDHRLVGLELCCRCCSIIQT</sequence>
<evidence type="ECO:0000313" key="2">
    <source>
        <dbReference type="Proteomes" id="UP001221898"/>
    </source>
</evidence>
<reference evidence="1" key="1">
    <citation type="journal article" date="2023" name="Science">
        <title>Genome structures resolve the early diversification of teleost fishes.</title>
        <authorList>
            <person name="Parey E."/>
            <person name="Louis A."/>
            <person name="Montfort J."/>
            <person name="Bouchez O."/>
            <person name="Roques C."/>
            <person name="Iampietro C."/>
            <person name="Lluch J."/>
            <person name="Castinel A."/>
            <person name="Donnadieu C."/>
            <person name="Desvignes T."/>
            <person name="Floi Bucao C."/>
            <person name="Jouanno E."/>
            <person name="Wen M."/>
            <person name="Mejri S."/>
            <person name="Dirks R."/>
            <person name="Jansen H."/>
            <person name="Henkel C."/>
            <person name="Chen W.J."/>
            <person name="Zahm M."/>
            <person name="Cabau C."/>
            <person name="Klopp C."/>
            <person name="Thompson A.W."/>
            <person name="Robinson-Rechavi M."/>
            <person name="Braasch I."/>
            <person name="Lecointre G."/>
            <person name="Bobe J."/>
            <person name="Postlethwait J.H."/>
            <person name="Berthelot C."/>
            <person name="Roest Crollius H."/>
            <person name="Guiguen Y."/>
        </authorList>
    </citation>
    <scope>NUCLEOTIDE SEQUENCE</scope>
    <source>
        <strain evidence="1">NC1722</strain>
    </source>
</reference>
<gene>
    <name evidence="1" type="ORF">AAFF_G00226040</name>
</gene>
<protein>
    <submittedName>
        <fullName evidence="1">Uncharacterized protein</fullName>
    </submittedName>
</protein>
<dbReference type="Proteomes" id="UP001221898">
    <property type="component" value="Unassembled WGS sequence"/>
</dbReference>
<comment type="caution">
    <text evidence="1">The sequence shown here is derived from an EMBL/GenBank/DDBJ whole genome shotgun (WGS) entry which is preliminary data.</text>
</comment>